<dbReference type="RefSeq" id="WP_015260863.1">
    <property type="nucleotide sequence ID" value="NC_019903.1"/>
</dbReference>
<evidence type="ECO:0000259" key="8">
    <source>
        <dbReference type="Pfam" id="PF02384"/>
    </source>
</evidence>
<dbReference type="HOGENOM" id="CLU_013049_4_1_9"/>
<dbReference type="SUPFAM" id="SSF53335">
    <property type="entry name" value="S-adenosyl-L-methionine-dependent methyltransferases"/>
    <property type="match status" value="1"/>
</dbReference>
<proteinExistence type="inferred from homology"/>
<keyword evidence="11" id="KW-1185">Reference proteome</keyword>
<sequence>MSVSLEFENKLWEMADKLRGNIQPSDYKSVILGLIFLKYISDSFEDKYNELLAEGDGFEEDRDAYLEDNIFFVPPSARWEFIKKSAKQSTIGQIIDEAMIAIERENKNLKGVLPKNYARPELDKTKLGELIDLFSFNLGNKAAKAQDILGRVYEYFLGKFGSSEGEFYTPPSIVKLLVGMIEPYKGRVYDPCCGSGGMFVQSQKFVEEHRGRKDDIHIFGQEFTATTWRLCKMNLAIRGIDGNLGERDADTFGNDLHKNLRADFVLANPPFNVSDYTLIQDDARWKYGIPPANNANYAWIEHIISKLSPNGVAGFVLANGSMSTSTKAEAEIRKNIIEAGLVDCIITMPPNLFYNVTIPVCLWFISKKRENRKDKILFIDARKMGYMETRKHREMTDEEIKQIYDTYHNWRDTGATSEKLMVAEKAKLYKIDNYKDEEMGEYQDIQGFCKSASIEEVRSHEYILTPGRYVGIEEVEDDGEPFDEKMAKLTGELAEMFAKSHTLEEEIKRRLGAIGYDF</sequence>
<protein>
    <recommendedName>
        <fullName evidence="2">site-specific DNA-methyltransferase (adenine-specific)</fullName>
        <ecNumber evidence="2">2.1.1.72</ecNumber>
    </recommendedName>
</protein>
<feature type="domain" description="N6 adenine-specific DNA methyltransferase N-terminal" evidence="9">
    <location>
        <begin position="8"/>
        <end position="134"/>
    </location>
</feature>
<name>L0F5B2_DESDL</name>
<keyword evidence="4 10" id="KW-0808">Transferase</keyword>
<evidence type="ECO:0000256" key="7">
    <source>
        <dbReference type="ARBA" id="ARBA00047942"/>
    </source>
</evidence>
<evidence type="ECO:0000259" key="9">
    <source>
        <dbReference type="Pfam" id="PF12161"/>
    </source>
</evidence>
<evidence type="ECO:0000256" key="1">
    <source>
        <dbReference type="ARBA" id="ARBA00006594"/>
    </source>
</evidence>
<comment type="similarity">
    <text evidence="1">Belongs to the N(4)/N(6)-methyltransferase family.</text>
</comment>
<evidence type="ECO:0000313" key="11">
    <source>
        <dbReference type="Proteomes" id="UP000010797"/>
    </source>
</evidence>
<dbReference type="PANTHER" id="PTHR42998">
    <property type="entry name" value="TYPE I RESTRICTION ENZYME HINDVIIP M PROTEIN-RELATED"/>
    <property type="match status" value="1"/>
</dbReference>
<dbReference type="Proteomes" id="UP000010797">
    <property type="component" value="Chromosome"/>
</dbReference>
<dbReference type="eggNOG" id="COG0286">
    <property type="taxonomic scope" value="Bacteria"/>
</dbReference>
<dbReference type="InterPro" id="IPR052916">
    <property type="entry name" value="Type-I_RE_MTase_Subunit"/>
</dbReference>
<evidence type="ECO:0000256" key="5">
    <source>
        <dbReference type="ARBA" id="ARBA00022691"/>
    </source>
</evidence>
<dbReference type="GO" id="GO:0032259">
    <property type="term" value="P:methylation"/>
    <property type="evidence" value="ECO:0007669"/>
    <property type="project" value="UniProtKB-KW"/>
</dbReference>
<dbReference type="InterPro" id="IPR002052">
    <property type="entry name" value="DNA_methylase_N6_adenine_CS"/>
</dbReference>
<dbReference type="InterPro" id="IPR022749">
    <property type="entry name" value="D12N6_MeTrfase_N"/>
</dbReference>
<dbReference type="GO" id="GO:0009007">
    <property type="term" value="F:site-specific DNA-methyltransferase (adenine-specific) activity"/>
    <property type="evidence" value="ECO:0007669"/>
    <property type="project" value="UniProtKB-EC"/>
</dbReference>
<dbReference type="PANTHER" id="PTHR42998:SF1">
    <property type="entry name" value="TYPE I RESTRICTION ENZYME HINDI METHYLASE SUBUNIT"/>
    <property type="match status" value="1"/>
</dbReference>
<dbReference type="OrthoDB" id="9814572at2"/>
<dbReference type="Pfam" id="PF12161">
    <property type="entry name" value="HsdM_N"/>
    <property type="match status" value="1"/>
</dbReference>
<evidence type="ECO:0000256" key="2">
    <source>
        <dbReference type="ARBA" id="ARBA00011900"/>
    </source>
</evidence>
<dbReference type="InterPro" id="IPR029063">
    <property type="entry name" value="SAM-dependent_MTases_sf"/>
</dbReference>
<dbReference type="AlphaFoldDB" id="L0F5B2"/>
<dbReference type="KEGG" id="ddl:Desdi_0308"/>
<organism evidence="10 11">
    <name type="scientific">Desulfitobacterium dichloroeliminans (strain LMG P-21439 / DCA1)</name>
    <dbReference type="NCBI Taxonomy" id="871963"/>
    <lineage>
        <taxon>Bacteria</taxon>
        <taxon>Bacillati</taxon>
        <taxon>Bacillota</taxon>
        <taxon>Clostridia</taxon>
        <taxon>Eubacteriales</taxon>
        <taxon>Desulfitobacteriaceae</taxon>
        <taxon>Desulfitobacterium</taxon>
    </lineage>
</organism>
<reference evidence="11" key="1">
    <citation type="submission" date="2012-02" db="EMBL/GenBank/DDBJ databases">
        <title>Complete sequence of Desulfitobacterium dichloroeliminans LMG P-21439.</title>
        <authorList>
            <person name="Lucas S."/>
            <person name="Han J."/>
            <person name="Lapidus A."/>
            <person name="Cheng J.-F."/>
            <person name="Goodwin L."/>
            <person name="Pitluck S."/>
            <person name="Peters L."/>
            <person name="Ovchinnikova G."/>
            <person name="Teshima H."/>
            <person name="Detter J.C."/>
            <person name="Han C."/>
            <person name="Tapia R."/>
            <person name="Land M."/>
            <person name="Hauser L."/>
            <person name="Kyrpides N."/>
            <person name="Ivanova N."/>
            <person name="Pagani I."/>
            <person name="Kruse T."/>
            <person name="de Vos W.M."/>
            <person name="Boon N."/>
            <person name="Smidt H."/>
            <person name="Woyke T."/>
        </authorList>
    </citation>
    <scope>NUCLEOTIDE SEQUENCE [LARGE SCALE GENOMIC DNA]</scope>
    <source>
        <strain evidence="11">LMG P-21439 / DCA1</strain>
    </source>
</reference>
<dbReference type="InterPro" id="IPR003356">
    <property type="entry name" value="DNA_methylase_A-5"/>
</dbReference>
<keyword evidence="6" id="KW-0680">Restriction system</keyword>
<dbReference type="PRINTS" id="PR00507">
    <property type="entry name" value="N12N6MTFRASE"/>
</dbReference>
<gene>
    <name evidence="10" type="ordered locus">Desdi_0308</name>
</gene>
<dbReference type="GO" id="GO:0009307">
    <property type="term" value="P:DNA restriction-modification system"/>
    <property type="evidence" value="ECO:0007669"/>
    <property type="project" value="UniProtKB-KW"/>
</dbReference>
<evidence type="ECO:0000256" key="3">
    <source>
        <dbReference type="ARBA" id="ARBA00022603"/>
    </source>
</evidence>
<dbReference type="STRING" id="871963.Desdi_0308"/>
<dbReference type="PROSITE" id="PS00092">
    <property type="entry name" value="N6_MTASE"/>
    <property type="match status" value="1"/>
</dbReference>
<dbReference type="REBASE" id="58041">
    <property type="entry name" value="M.Ddi21439ORF307P"/>
</dbReference>
<feature type="domain" description="DNA methylase adenine-specific" evidence="8">
    <location>
        <begin position="145"/>
        <end position="478"/>
    </location>
</feature>
<dbReference type="EMBL" id="CP003344">
    <property type="protein sequence ID" value="AGA67856.1"/>
    <property type="molecule type" value="Genomic_DNA"/>
</dbReference>
<dbReference type="GO" id="GO:0003677">
    <property type="term" value="F:DNA binding"/>
    <property type="evidence" value="ECO:0007669"/>
    <property type="project" value="InterPro"/>
</dbReference>
<keyword evidence="3 10" id="KW-0489">Methyltransferase</keyword>
<dbReference type="InterPro" id="IPR038333">
    <property type="entry name" value="T1MK-like_N_sf"/>
</dbReference>
<keyword evidence="5" id="KW-0949">S-adenosyl-L-methionine</keyword>
<comment type="catalytic activity">
    <reaction evidence="7">
        <text>a 2'-deoxyadenosine in DNA + S-adenosyl-L-methionine = an N(6)-methyl-2'-deoxyadenosine in DNA + S-adenosyl-L-homocysteine + H(+)</text>
        <dbReference type="Rhea" id="RHEA:15197"/>
        <dbReference type="Rhea" id="RHEA-COMP:12418"/>
        <dbReference type="Rhea" id="RHEA-COMP:12419"/>
        <dbReference type="ChEBI" id="CHEBI:15378"/>
        <dbReference type="ChEBI" id="CHEBI:57856"/>
        <dbReference type="ChEBI" id="CHEBI:59789"/>
        <dbReference type="ChEBI" id="CHEBI:90615"/>
        <dbReference type="ChEBI" id="CHEBI:90616"/>
        <dbReference type="EC" id="2.1.1.72"/>
    </reaction>
</comment>
<evidence type="ECO:0000256" key="6">
    <source>
        <dbReference type="ARBA" id="ARBA00022747"/>
    </source>
</evidence>
<dbReference type="Gene3D" id="1.20.1260.30">
    <property type="match status" value="1"/>
</dbReference>
<evidence type="ECO:0000313" key="10">
    <source>
        <dbReference type="EMBL" id="AGA67856.1"/>
    </source>
</evidence>
<dbReference type="GO" id="GO:0008170">
    <property type="term" value="F:N-methyltransferase activity"/>
    <property type="evidence" value="ECO:0007669"/>
    <property type="project" value="InterPro"/>
</dbReference>
<dbReference type="Gene3D" id="3.40.50.150">
    <property type="entry name" value="Vaccinia Virus protein VP39"/>
    <property type="match status" value="1"/>
</dbReference>
<accession>L0F5B2</accession>
<evidence type="ECO:0000256" key="4">
    <source>
        <dbReference type="ARBA" id="ARBA00022679"/>
    </source>
</evidence>
<dbReference type="EC" id="2.1.1.72" evidence="2"/>
<dbReference type="Pfam" id="PF02384">
    <property type="entry name" value="N6_Mtase"/>
    <property type="match status" value="1"/>
</dbReference>